<comment type="caution">
    <text evidence="1">The sequence shown here is derived from an EMBL/GenBank/DDBJ whole genome shotgun (WGS) entry which is preliminary data.</text>
</comment>
<dbReference type="EMBL" id="JAUSUD010000005">
    <property type="protein sequence ID" value="MDQ0230319.1"/>
    <property type="molecule type" value="Genomic_DNA"/>
</dbReference>
<protein>
    <submittedName>
        <fullName evidence="1">Uncharacterized protein</fullName>
    </submittedName>
</protein>
<evidence type="ECO:0000313" key="2">
    <source>
        <dbReference type="Proteomes" id="UP001234495"/>
    </source>
</evidence>
<reference evidence="1 2" key="1">
    <citation type="submission" date="2023-07" db="EMBL/GenBank/DDBJ databases">
        <title>Genomic Encyclopedia of Type Strains, Phase IV (KMG-IV): sequencing the most valuable type-strain genomes for metagenomic binning, comparative biology and taxonomic classification.</title>
        <authorList>
            <person name="Goeker M."/>
        </authorList>
    </citation>
    <scope>NUCLEOTIDE SEQUENCE [LARGE SCALE GENOMIC DNA]</scope>
    <source>
        <strain evidence="1 2">DSM 29005</strain>
    </source>
</reference>
<name>A0ABT9ZDI4_9BACI</name>
<keyword evidence="2" id="KW-1185">Reference proteome</keyword>
<proteinExistence type="predicted"/>
<dbReference type="Proteomes" id="UP001234495">
    <property type="component" value="Unassembled WGS sequence"/>
</dbReference>
<evidence type="ECO:0000313" key="1">
    <source>
        <dbReference type="EMBL" id="MDQ0230319.1"/>
    </source>
</evidence>
<organism evidence="1 2">
    <name type="scientific">Metabacillus malikii</name>
    <dbReference type="NCBI Taxonomy" id="1504265"/>
    <lineage>
        <taxon>Bacteria</taxon>
        <taxon>Bacillati</taxon>
        <taxon>Bacillota</taxon>
        <taxon>Bacilli</taxon>
        <taxon>Bacillales</taxon>
        <taxon>Bacillaceae</taxon>
        <taxon>Metabacillus</taxon>
    </lineage>
</organism>
<accession>A0ABT9ZDI4</accession>
<gene>
    <name evidence="1" type="ORF">J2S19_001573</name>
</gene>
<sequence>MVVAPVGRGNGSRFLFKRSETPLWTNQLIRISVPAK</sequence>